<evidence type="ECO:0000313" key="1">
    <source>
        <dbReference type="EMBL" id="DAF93581.1"/>
    </source>
</evidence>
<reference evidence="1" key="1">
    <citation type="journal article" date="2021" name="Proc. Natl. Acad. Sci. U.S.A.">
        <title>A Catalog of Tens of Thousands of Viruses from Human Metagenomes Reveals Hidden Associations with Chronic Diseases.</title>
        <authorList>
            <person name="Tisza M.J."/>
            <person name="Buck C.B."/>
        </authorList>
    </citation>
    <scope>NUCLEOTIDE SEQUENCE</scope>
    <source>
        <strain evidence="1">Ctshb19</strain>
    </source>
</reference>
<organism evidence="1">
    <name type="scientific">Myoviridae sp. ctshb19</name>
    <dbReference type="NCBI Taxonomy" id="2825194"/>
    <lineage>
        <taxon>Viruses</taxon>
        <taxon>Duplodnaviria</taxon>
        <taxon>Heunggongvirae</taxon>
        <taxon>Uroviricota</taxon>
        <taxon>Caudoviricetes</taxon>
    </lineage>
</organism>
<name>A0A8S5UGH3_9CAUD</name>
<accession>A0A8S5UGH3</accession>
<sequence length="117" mass="13739">MDAKENLLSWESEAFSLWKVDAPITYKRQIVKELYHLIRSQPNQTNVRLFNDLKRTCYNVTRVEFDSALASLVFLDMIGIQPTKWNEGETVHINRRRRRAPAWKKYLTQLGAIPMAS</sequence>
<dbReference type="EMBL" id="BK016086">
    <property type="protein sequence ID" value="DAF93581.1"/>
    <property type="molecule type" value="Genomic_DNA"/>
</dbReference>
<proteinExistence type="predicted"/>
<protein>
    <submittedName>
        <fullName evidence="1">Uncharacterized protein</fullName>
    </submittedName>
</protein>